<dbReference type="Proteomes" id="UP001432039">
    <property type="component" value="Chromosome"/>
</dbReference>
<proteinExistence type="predicted"/>
<sequence length="196" mass="21728">MIVKRSIVGAEPGEYDELEHHLTQKLNTPLDWPEDSRLTVRNVARIADAVACDTAYSRAANGHLIDLFAALPLPGTAEGQGFWKRIRDAGGHAAWNIIPANMGGPFFDRIRDGNEGGIASRVLHFLKELSPSQRNDVAEVIGSALEAETIGVSGRYGGELWLRDAEMSAWRVALASRREFETGQDRKRFFEAWRNA</sequence>
<evidence type="ECO:0000313" key="1">
    <source>
        <dbReference type="EMBL" id="WUQ13404.1"/>
    </source>
</evidence>
<protein>
    <submittedName>
        <fullName evidence="1">Uncharacterized protein</fullName>
    </submittedName>
</protein>
<accession>A0ABZ1TG76</accession>
<dbReference type="EMBL" id="CP108090">
    <property type="protein sequence ID" value="WUQ13404.1"/>
    <property type="molecule type" value="Genomic_DNA"/>
</dbReference>
<name>A0ABZ1TG76_STRVG</name>
<organism evidence="1 2">
    <name type="scientific">Streptomyces virginiae</name>
    <name type="common">Streptomyces cinnamonensis</name>
    <dbReference type="NCBI Taxonomy" id="1961"/>
    <lineage>
        <taxon>Bacteria</taxon>
        <taxon>Bacillati</taxon>
        <taxon>Actinomycetota</taxon>
        <taxon>Actinomycetes</taxon>
        <taxon>Kitasatosporales</taxon>
        <taxon>Streptomycetaceae</taxon>
        <taxon>Streptomyces</taxon>
    </lineage>
</organism>
<reference evidence="1" key="1">
    <citation type="submission" date="2022-10" db="EMBL/GenBank/DDBJ databases">
        <title>The complete genomes of actinobacterial strains from the NBC collection.</title>
        <authorList>
            <person name="Joergensen T.S."/>
            <person name="Alvarez Arevalo M."/>
            <person name="Sterndorff E.B."/>
            <person name="Faurdal D."/>
            <person name="Vuksanovic O."/>
            <person name="Mourched A.-S."/>
            <person name="Charusanti P."/>
            <person name="Shaw S."/>
            <person name="Blin K."/>
            <person name="Weber T."/>
        </authorList>
    </citation>
    <scope>NUCLEOTIDE SEQUENCE</scope>
    <source>
        <strain evidence="1">NBC_00248</strain>
    </source>
</reference>
<evidence type="ECO:0000313" key="2">
    <source>
        <dbReference type="Proteomes" id="UP001432039"/>
    </source>
</evidence>
<gene>
    <name evidence="1" type="ORF">OG517_19245</name>
</gene>
<dbReference type="RefSeq" id="WP_328962377.1">
    <property type="nucleotide sequence ID" value="NZ_CP108090.1"/>
</dbReference>
<keyword evidence="2" id="KW-1185">Reference proteome</keyword>